<evidence type="ECO:0008006" key="5">
    <source>
        <dbReference type="Google" id="ProtNLM"/>
    </source>
</evidence>
<dbReference type="EMBL" id="CP036289">
    <property type="protein sequence ID" value="QDU76559.1"/>
    <property type="molecule type" value="Genomic_DNA"/>
</dbReference>
<name>A0A518CBF3_9BACT</name>
<feature type="region of interest" description="Disordered" evidence="1">
    <location>
        <begin position="95"/>
        <end position="120"/>
    </location>
</feature>
<gene>
    <name evidence="3" type="ORF">Pan97_36110</name>
</gene>
<keyword evidence="2" id="KW-1133">Transmembrane helix</keyword>
<accession>A0A518CBF3</accession>
<dbReference type="KEGG" id="bvo:Pan97_36110"/>
<dbReference type="AlphaFoldDB" id="A0A518CBF3"/>
<keyword evidence="4" id="KW-1185">Reference proteome</keyword>
<dbReference type="RefSeq" id="WP_196782137.1">
    <property type="nucleotide sequence ID" value="NZ_CP036289.1"/>
</dbReference>
<protein>
    <recommendedName>
        <fullName evidence="5">Branched-chain amino acid aminotransferase</fullName>
    </recommendedName>
</protein>
<organism evidence="3 4">
    <name type="scientific">Bremerella volcania</name>
    <dbReference type="NCBI Taxonomy" id="2527984"/>
    <lineage>
        <taxon>Bacteria</taxon>
        <taxon>Pseudomonadati</taxon>
        <taxon>Planctomycetota</taxon>
        <taxon>Planctomycetia</taxon>
        <taxon>Pirellulales</taxon>
        <taxon>Pirellulaceae</taxon>
        <taxon>Bremerella</taxon>
    </lineage>
</organism>
<reference evidence="4" key="1">
    <citation type="submission" date="2019-02" db="EMBL/GenBank/DDBJ databases">
        <title>Deep-cultivation of Planctomycetes and their phenomic and genomic characterization uncovers novel biology.</title>
        <authorList>
            <person name="Wiegand S."/>
            <person name="Jogler M."/>
            <person name="Boedeker C."/>
            <person name="Pinto D."/>
            <person name="Vollmers J."/>
            <person name="Rivas-Marin E."/>
            <person name="Kohn T."/>
            <person name="Peeters S.H."/>
            <person name="Heuer A."/>
            <person name="Rast P."/>
            <person name="Oberbeckmann S."/>
            <person name="Bunk B."/>
            <person name="Jeske O."/>
            <person name="Meyerdierks A."/>
            <person name="Storesund J.E."/>
            <person name="Kallscheuer N."/>
            <person name="Luecker S."/>
            <person name="Lage O.M."/>
            <person name="Pohl T."/>
            <person name="Merkel B.J."/>
            <person name="Hornburger P."/>
            <person name="Mueller R.-W."/>
            <person name="Bruemmer F."/>
            <person name="Labrenz M."/>
            <person name="Spormann A.M."/>
            <person name="Op den Camp H."/>
            <person name="Overmann J."/>
            <person name="Amann R."/>
            <person name="Jetten M.S.M."/>
            <person name="Mascher T."/>
            <person name="Medema M.H."/>
            <person name="Devos D.P."/>
            <person name="Kaster A.-K."/>
            <person name="Ovreas L."/>
            <person name="Rohde M."/>
            <person name="Galperin M.Y."/>
            <person name="Jogler C."/>
        </authorList>
    </citation>
    <scope>NUCLEOTIDE SEQUENCE [LARGE SCALE GENOMIC DNA]</scope>
    <source>
        <strain evidence="4">Pan97</strain>
    </source>
</reference>
<feature type="compositionally biased region" description="Polar residues" evidence="1">
    <location>
        <begin position="106"/>
        <end position="120"/>
    </location>
</feature>
<feature type="transmembrane region" description="Helical" evidence="2">
    <location>
        <begin position="12"/>
        <end position="36"/>
    </location>
</feature>
<keyword evidence="2" id="KW-0812">Transmembrane</keyword>
<evidence type="ECO:0000313" key="4">
    <source>
        <dbReference type="Proteomes" id="UP000318626"/>
    </source>
</evidence>
<proteinExistence type="predicted"/>
<keyword evidence="2" id="KW-0472">Membrane</keyword>
<dbReference type="Proteomes" id="UP000318626">
    <property type="component" value="Chromosome"/>
</dbReference>
<sequence>MSLIKRLWNDEAGFVVSAELILVATIAVLGLIVGLASVRDAVTSELSDVAGALQDVNQSYSYFTIVGHSAAVAGSDYTDMTDFCDGIEDTADSDDNCIEHTGGPVNENSTAPVGSLATGN</sequence>
<evidence type="ECO:0000256" key="2">
    <source>
        <dbReference type="SAM" id="Phobius"/>
    </source>
</evidence>
<evidence type="ECO:0000256" key="1">
    <source>
        <dbReference type="SAM" id="MobiDB-lite"/>
    </source>
</evidence>
<evidence type="ECO:0000313" key="3">
    <source>
        <dbReference type="EMBL" id="QDU76559.1"/>
    </source>
</evidence>